<evidence type="ECO:0000313" key="2">
    <source>
        <dbReference type="EMBL" id="PJC28414.1"/>
    </source>
</evidence>
<gene>
    <name evidence="2" type="ORF">CO054_00320</name>
</gene>
<proteinExistence type="predicted"/>
<dbReference type="PANTHER" id="PTHR34475:SF1">
    <property type="entry name" value="CYTOSKELETON PROTEIN RODZ"/>
    <property type="match status" value="1"/>
</dbReference>
<dbReference type="GO" id="GO:0003677">
    <property type="term" value="F:DNA binding"/>
    <property type="evidence" value="ECO:0007669"/>
    <property type="project" value="InterPro"/>
</dbReference>
<reference evidence="3" key="1">
    <citation type="submission" date="2017-09" db="EMBL/GenBank/DDBJ databases">
        <title>Depth-based differentiation of microbial function through sediment-hosted aquifers and enrichment of novel symbionts in the deep terrestrial subsurface.</title>
        <authorList>
            <person name="Probst A.J."/>
            <person name="Ladd B."/>
            <person name="Jarett J.K."/>
            <person name="Geller-Mcgrath D.E."/>
            <person name="Sieber C.M.K."/>
            <person name="Emerson J.B."/>
            <person name="Anantharaman K."/>
            <person name="Thomas B.C."/>
            <person name="Malmstrom R."/>
            <person name="Stieglmeier M."/>
            <person name="Klingl A."/>
            <person name="Woyke T."/>
            <person name="Ryan C.M."/>
            <person name="Banfield J.F."/>
        </authorList>
    </citation>
    <scope>NUCLEOTIDE SEQUENCE [LARGE SCALE GENOMIC DNA]</scope>
</reference>
<dbReference type="EMBL" id="PFSF01000007">
    <property type="protein sequence ID" value="PJC28414.1"/>
    <property type="molecule type" value="Genomic_DNA"/>
</dbReference>
<comment type="caution">
    <text evidence="2">The sequence shown here is derived from an EMBL/GenBank/DDBJ whole genome shotgun (WGS) entry which is preliminary data.</text>
</comment>
<feature type="transmembrane region" description="Helical" evidence="1">
    <location>
        <begin position="102"/>
        <end position="124"/>
    </location>
</feature>
<evidence type="ECO:0000256" key="1">
    <source>
        <dbReference type="SAM" id="Phobius"/>
    </source>
</evidence>
<keyword evidence="1" id="KW-1133">Transmembrane helix</keyword>
<name>A0A2M8ETH6_9BACT</name>
<keyword evidence="1" id="KW-0812">Transmembrane</keyword>
<accession>A0A2M8ETH6</accession>
<dbReference type="PANTHER" id="PTHR34475">
    <property type="match status" value="1"/>
</dbReference>
<evidence type="ECO:0000313" key="3">
    <source>
        <dbReference type="Proteomes" id="UP000229816"/>
    </source>
</evidence>
<dbReference type="Proteomes" id="UP000229816">
    <property type="component" value="Unassembled WGS sequence"/>
</dbReference>
<keyword evidence="1" id="KW-0472">Membrane</keyword>
<dbReference type="AlphaFoldDB" id="A0A2M8ETH6"/>
<organism evidence="2 3">
    <name type="scientific">Candidatus Shapirobacteria bacterium CG_4_9_14_0_2_um_filter_39_11</name>
    <dbReference type="NCBI Taxonomy" id="1974478"/>
    <lineage>
        <taxon>Bacteria</taxon>
        <taxon>Candidatus Shapironibacteriota</taxon>
    </lineage>
</organism>
<sequence length="132" mass="15114">MFGQTVKTVGEILRNERLEKKLALSEVEGATKIKKEFLEAIEGNNFQRISSEVATRGFIKNYAEFLGLSSKPILAVFKRDFVGGIKKTIPAYYSSFHWTPKLTLILVISIFALLLIIYLSWQYFSLVNTPYR</sequence>
<dbReference type="Gene3D" id="1.10.260.40">
    <property type="entry name" value="lambda repressor-like DNA-binding domains"/>
    <property type="match status" value="1"/>
</dbReference>
<dbReference type="InterPro" id="IPR050400">
    <property type="entry name" value="Bact_Cytoskel_RodZ"/>
</dbReference>
<dbReference type="Pfam" id="PF13413">
    <property type="entry name" value="HTH_25"/>
    <property type="match status" value="1"/>
</dbReference>
<dbReference type="InterPro" id="IPR010982">
    <property type="entry name" value="Lambda_DNA-bd_dom_sf"/>
</dbReference>
<evidence type="ECO:0008006" key="4">
    <source>
        <dbReference type="Google" id="ProtNLM"/>
    </source>
</evidence>
<protein>
    <recommendedName>
        <fullName evidence="4">HTH cro/C1-type domain-containing protein</fullName>
    </recommendedName>
</protein>